<gene>
    <name evidence="1" type="ORF">C5167_003558</name>
</gene>
<accession>A0A4Y7L2D2</accession>
<reference evidence="1 2" key="1">
    <citation type="journal article" date="2018" name="Science">
        <title>The opium poppy genome and morphinan production.</title>
        <authorList>
            <person name="Guo L."/>
            <person name="Winzer T."/>
            <person name="Yang X."/>
            <person name="Li Y."/>
            <person name="Ning Z."/>
            <person name="He Z."/>
            <person name="Teodor R."/>
            <person name="Lu Y."/>
            <person name="Bowser T.A."/>
            <person name="Graham I.A."/>
            <person name="Ye K."/>
        </authorList>
    </citation>
    <scope>NUCLEOTIDE SEQUENCE [LARGE SCALE GENOMIC DNA]</scope>
    <source>
        <strain evidence="2">cv. HN1</strain>
        <tissue evidence="1">Leaves</tissue>
    </source>
</reference>
<sequence>MFCQDCNQVLAEKVPLNLNRIMPASGHLHHTHGRLLNRPHVSAALSAV</sequence>
<protein>
    <submittedName>
        <fullName evidence="1">Uncharacterized protein</fullName>
    </submittedName>
</protein>
<dbReference type="Proteomes" id="UP000316621">
    <property type="component" value="Chromosome 9"/>
</dbReference>
<proteinExistence type="predicted"/>
<dbReference type="Gramene" id="RZC79336">
    <property type="protein sequence ID" value="RZC79336"/>
    <property type="gene ID" value="C5167_003558"/>
</dbReference>
<organism evidence="1 2">
    <name type="scientific">Papaver somniferum</name>
    <name type="common">Opium poppy</name>
    <dbReference type="NCBI Taxonomy" id="3469"/>
    <lineage>
        <taxon>Eukaryota</taxon>
        <taxon>Viridiplantae</taxon>
        <taxon>Streptophyta</taxon>
        <taxon>Embryophyta</taxon>
        <taxon>Tracheophyta</taxon>
        <taxon>Spermatophyta</taxon>
        <taxon>Magnoliopsida</taxon>
        <taxon>Ranunculales</taxon>
        <taxon>Papaveraceae</taxon>
        <taxon>Papaveroideae</taxon>
        <taxon>Papaver</taxon>
    </lineage>
</organism>
<dbReference type="AlphaFoldDB" id="A0A4Y7L2D2"/>
<name>A0A4Y7L2D2_PAPSO</name>
<evidence type="ECO:0000313" key="1">
    <source>
        <dbReference type="EMBL" id="RZC79336.1"/>
    </source>
</evidence>
<dbReference type="EMBL" id="CM010723">
    <property type="protein sequence ID" value="RZC79336.1"/>
    <property type="molecule type" value="Genomic_DNA"/>
</dbReference>
<evidence type="ECO:0000313" key="2">
    <source>
        <dbReference type="Proteomes" id="UP000316621"/>
    </source>
</evidence>
<keyword evidence="2" id="KW-1185">Reference proteome</keyword>